<dbReference type="SFLD" id="SFLDG01129">
    <property type="entry name" value="C1.5:_HAD__Beta-PGM__Phosphata"/>
    <property type="match status" value="1"/>
</dbReference>
<dbReference type="PANTHER" id="PTHR43434:SF24">
    <property type="entry name" value="HYDROLASE-RELATED"/>
    <property type="match status" value="1"/>
</dbReference>
<accession>A0ABU3DEY0</accession>
<keyword evidence="2" id="KW-1185">Reference proteome</keyword>
<name>A0ABU3DEY0_9RHOB</name>
<dbReference type="SFLD" id="SFLDS00003">
    <property type="entry name" value="Haloacid_Dehalogenase"/>
    <property type="match status" value="1"/>
</dbReference>
<dbReference type="InterPro" id="IPR050155">
    <property type="entry name" value="HAD-like_hydrolase_sf"/>
</dbReference>
<dbReference type="Pfam" id="PF13419">
    <property type="entry name" value="HAD_2"/>
    <property type="match status" value="1"/>
</dbReference>
<dbReference type="SFLD" id="SFLDG01135">
    <property type="entry name" value="C1.5.6:_HAD__Beta-PGM__Phospha"/>
    <property type="match status" value="1"/>
</dbReference>
<evidence type="ECO:0000313" key="1">
    <source>
        <dbReference type="EMBL" id="MDT0682280.1"/>
    </source>
</evidence>
<dbReference type="Gene3D" id="3.40.50.1000">
    <property type="entry name" value="HAD superfamily/HAD-like"/>
    <property type="match status" value="1"/>
</dbReference>
<reference evidence="1 2" key="1">
    <citation type="submission" date="2023-09" db="EMBL/GenBank/DDBJ databases">
        <authorList>
            <person name="Rey-Velasco X."/>
        </authorList>
    </citation>
    <scope>NUCLEOTIDE SEQUENCE [LARGE SCALE GENOMIC DNA]</scope>
    <source>
        <strain evidence="1 2">F158</strain>
    </source>
</reference>
<protein>
    <submittedName>
        <fullName evidence="1">HAD-IA family hydrolase</fullName>
    </submittedName>
</protein>
<dbReference type="InterPro" id="IPR006439">
    <property type="entry name" value="HAD-SF_hydro_IA"/>
</dbReference>
<dbReference type="Gene3D" id="1.10.150.240">
    <property type="entry name" value="Putative phosphatase, domain 2"/>
    <property type="match status" value="1"/>
</dbReference>
<gene>
    <name evidence="1" type="ORF">RM543_06260</name>
</gene>
<sequence length="228" mass="24326">MSAPLKLVVFDMDGTLVDSQAHILMAMTEAFQSAGRPVPEAAAILGIVGLSLPQAIEVLVPGIAESNRDAMVEAYKRSFRAQFAGDGSHALAPFYPGTREIVDRLAGEDDVLLGLATGKSRRGVDRIVEAHRMEGLFQTVQTADDHPSKPAPGMLLAALAETGCDAAHAVMIGDTSYDIEMGRAAGFRTIAVSWGYHAPERLASAEPDAIVDDAAGLMRRLDEIWGRR</sequence>
<dbReference type="Proteomes" id="UP001265259">
    <property type="component" value="Unassembled WGS sequence"/>
</dbReference>
<dbReference type="SUPFAM" id="SSF56784">
    <property type="entry name" value="HAD-like"/>
    <property type="match status" value="1"/>
</dbReference>
<dbReference type="InterPro" id="IPR036412">
    <property type="entry name" value="HAD-like_sf"/>
</dbReference>
<dbReference type="InterPro" id="IPR041492">
    <property type="entry name" value="HAD_2"/>
</dbReference>
<dbReference type="NCBIfam" id="TIGR01549">
    <property type="entry name" value="HAD-SF-IA-v1"/>
    <property type="match status" value="1"/>
</dbReference>
<dbReference type="InterPro" id="IPR023198">
    <property type="entry name" value="PGP-like_dom2"/>
</dbReference>
<dbReference type="PANTHER" id="PTHR43434">
    <property type="entry name" value="PHOSPHOGLYCOLATE PHOSPHATASE"/>
    <property type="match status" value="1"/>
</dbReference>
<dbReference type="InterPro" id="IPR023214">
    <property type="entry name" value="HAD_sf"/>
</dbReference>
<organism evidence="1 2">
    <name type="scientific">Tropicimonas omnivorans</name>
    <dbReference type="NCBI Taxonomy" id="3075590"/>
    <lineage>
        <taxon>Bacteria</taxon>
        <taxon>Pseudomonadati</taxon>
        <taxon>Pseudomonadota</taxon>
        <taxon>Alphaproteobacteria</taxon>
        <taxon>Rhodobacterales</taxon>
        <taxon>Roseobacteraceae</taxon>
        <taxon>Tropicimonas</taxon>
    </lineage>
</organism>
<dbReference type="RefSeq" id="WP_311690040.1">
    <property type="nucleotide sequence ID" value="NZ_JAVRHL010000002.1"/>
</dbReference>
<keyword evidence="1" id="KW-0378">Hydrolase</keyword>
<comment type="caution">
    <text evidence="1">The sequence shown here is derived from an EMBL/GenBank/DDBJ whole genome shotgun (WGS) entry which is preliminary data.</text>
</comment>
<dbReference type="EMBL" id="JAVRHL010000002">
    <property type="protein sequence ID" value="MDT0682280.1"/>
    <property type="molecule type" value="Genomic_DNA"/>
</dbReference>
<dbReference type="GO" id="GO:0016787">
    <property type="term" value="F:hydrolase activity"/>
    <property type="evidence" value="ECO:0007669"/>
    <property type="project" value="UniProtKB-KW"/>
</dbReference>
<proteinExistence type="predicted"/>
<evidence type="ECO:0000313" key="2">
    <source>
        <dbReference type="Proteomes" id="UP001265259"/>
    </source>
</evidence>